<dbReference type="Gene3D" id="3.30.1150.10">
    <property type="match status" value="1"/>
</dbReference>
<feature type="region of interest" description="Disordered" evidence="1">
    <location>
        <begin position="142"/>
        <end position="178"/>
    </location>
</feature>
<protein>
    <recommendedName>
        <fullName evidence="2">TonB C-terminal domain-containing protein</fullName>
    </recommendedName>
</protein>
<feature type="region of interest" description="Disordered" evidence="1">
    <location>
        <begin position="69"/>
        <end position="114"/>
    </location>
</feature>
<evidence type="ECO:0000256" key="1">
    <source>
        <dbReference type="SAM" id="MobiDB-lite"/>
    </source>
</evidence>
<feature type="compositionally biased region" description="Low complexity" evidence="1">
    <location>
        <begin position="96"/>
        <end position="114"/>
    </location>
</feature>
<feature type="compositionally biased region" description="Low complexity" evidence="1">
    <location>
        <begin position="142"/>
        <end position="152"/>
    </location>
</feature>
<gene>
    <name evidence="3" type="ORF">F0U60_10405</name>
</gene>
<evidence type="ECO:0000313" key="4">
    <source>
        <dbReference type="Proteomes" id="UP001611383"/>
    </source>
</evidence>
<dbReference type="Pfam" id="PF03544">
    <property type="entry name" value="TonB_C"/>
    <property type="match status" value="1"/>
</dbReference>
<evidence type="ECO:0000313" key="3">
    <source>
        <dbReference type="EMBL" id="WNG44475.1"/>
    </source>
</evidence>
<dbReference type="RefSeq" id="WP_395817352.1">
    <property type="nucleotide sequence ID" value="NZ_CP043494.1"/>
</dbReference>
<evidence type="ECO:0000259" key="2">
    <source>
        <dbReference type="Pfam" id="PF03544"/>
    </source>
</evidence>
<keyword evidence="4" id="KW-1185">Reference proteome</keyword>
<feature type="domain" description="TonB C-terminal" evidence="2">
    <location>
        <begin position="192"/>
        <end position="265"/>
    </location>
</feature>
<dbReference type="SUPFAM" id="SSF74653">
    <property type="entry name" value="TolA/TonB C-terminal domain"/>
    <property type="match status" value="1"/>
</dbReference>
<feature type="compositionally biased region" description="Pro residues" evidence="1">
    <location>
        <begin position="69"/>
        <end position="80"/>
    </location>
</feature>
<dbReference type="Proteomes" id="UP001611383">
    <property type="component" value="Chromosome"/>
</dbReference>
<sequence>MKGRGTRASILDGAPRSSPGPLVLAGVGAALLHGALAVGASFVGPSQGEAGTARSAPVSQWVEVELPPLPAQPVAPPPPAEELKVEPAHPKAAPMARALAPRTTNAPPPAAAQAAQVATAAPEVVDFGDTFVVGKGSAYAGGTTESGGTATHAVRDPNARAGGVEGGTGTDLAGDRSRRPALAGGARWDCPFPAEADDAGIDHGVVTLRVEVDAEGSVLSATVMEDPGHGFGREARRCALSKRWSPGLDRAGQPTREVALVKVRFDR</sequence>
<dbReference type="EMBL" id="CP043494">
    <property type="protein sequence ID" value="WNG44475.1"/>
    <property type="molecule type" value="Genomic_DNA"/>
</dbReference>
<dbReference type="InterPro" id="IPR037682">
    <property type="entry name" value="TonB_C"/>
</dbReference>
<accession>A0ABY9WPT7</accession>
<name>A0ABY9WPT7_9BACT</name>
<proteinExistence type="predicted"/>
<reference evidence="3 4" key="1">
    <citation type="submission" date="2019-08" db="EMBL/GenBank/DDBJ databases">
        <title>Archangium and Cystobacter genomes.</title>
        <authorList>
            <person name="Chen I.-C.K."/>
            <person name="Wielgoss S."/>
        </authorList>
    </citation>
    <scope>NUCLEOTIDE SEQUENCE [LARGE SCALE GENOMIC DNA]</scope>
    <source>
        <strain evidence="3 4">Cbm 6</strain>
    </source>
</reference>
<organism evidence="3 4">
    <name type="scientific">Archangium minus</name>
    <dbReference type="NCBI Taxonomy" id="83450"/>
    <lineage>
        <taxon>Bacteria</taxon>
        <taxon>Pseudomonadati</taxon>
        <taxon>Myxococcota</taxon>
        <taxon>Myxococcia</taxon>
        <taxon>Myxococcales</taxon>
        <taxon>Cystobacterineae</taxon>
        <taxon>Archangiaceae</taxon>
        <taxon>Archangium</taxon>
    </lineage>
</organism>